<organism evidence="3 4">
    <name type="scientific">Parafrankia soli</name>
    <dbReference type="NCBI Taxonomy" id="2599596"/>
    <lineage>
        <taxon>Bacteria</taxon>
        <taxon>Bacillati</taxon>
        <taxon>Actinomycetota</taxon>
        <taxon>Actinomycetes</taxon>
        <taxon>Frankiales</taxon>
        <taxon>Frankiaceae</taxon>
        <taxon>Parafrankia</taxon>
    </lineage>
</organism>
<dbReference type="Gene3D" id="3.40.50.150">
    <property type="entry name" value="Vaccinia Virus protein VP39"/>
    <property type="match status" value="1"/>
</dbReference>
<dbReference type="GO" id="GO:0008757">
    <property type="term" value="F:S-adenosylmethionine-dependent methyltransferase activity"/>
    <property type="evidence" value="ECO:0007669"/>
    <property type="project" value="InterPro"/>
</dbReference>
<gene>
    <name evidence="3" type="ORF">BBK14_09915</name>
</gene>
<feature type="region of interest" description="Disordered" evidence="1">
    <location>
        <begin position="1"/>
        <end position="21"/>
    </location>
</feature>
<protein>
    <submittedName>
        <fullName evidence="3">Methyltransferase type 11</fullName>
    </submittedName>
</protein>
<dbReference type="Gene3D" id="1.10.8.900">
    <property type="match status" value="1"/>
</dbReference>
<dbReference type="Proteomes" id="UP000179769">
    <property type="component" value="Unassembled WGS sequence"/>
</dbReference>
<keyword evidence="3" id="KW-0489">Methyltransferase</keyword>
<dbReference type="SUPFAM" id="SSF53335">
    <property type="entry name" value="S-adenosyl-L-methionine-dependent methyltransferases"/>
    <property type="match status" value="1"/>
</dbReference>
<dbReference type="EMBL" id="MAXA01000014">
    <property type="protein sequence ID" value="OHV45065.1"/>
    <property type="molecule type" value="Genomic_DNA"/>
</dbReference>
<dbReference type="AlphaFoldDB" id="A0A1S1RI50"/>
<feature type="domain" description="Methyltransferase type 11" evidence="2">
    <location>
        <begin position="47"/>
        <end position="135"/>
    </location>
</feature>
<reference evidence="4" key="1">
    <citation type="submission" date="2016-07" db="EMBL/GenBank/DDBJ databases">
        <title>Frankia sp. NRRL B-16219 Genome sequencing.</title>
        <authorList>
            <person name="Ghodhbane-Gtari F."/>
            <person name="Swanson E."/>
            <person name="Gueddou A."/>
            <person name="Louati M."/>
            <person name="Nouioui I."/>
            <person name="Hezbri K."/>
            <person name="Abebe-Akele F."/>
            <person name="Simpson S."/>
            <person name="Morris K."/>
            <person name="Thomas K."/>
            <person name="Gtari M."/>
            <person name="Tisa L.S."/>
        </authorList>
    </citation>
    <scope>NUCLEOTIDE SEQUENCE [LARGE SCALE GENOMIC DNA]</scope>
    <source>
        <strain evidence="4">NRRL B-16219</strain>
    </source>
</reference>
<dbReference type="Pfam" id="PF08241">
    <property type="entry name" value="Methyltransf_11"/>
    <property type="match status" value="1"/>
</dbReference>
<dbReference type="InterPro" id="IPR029063">
    <property type="entry name" value="SAM-dependent_MTases_sf"/>
</dbReference>
<dbReference type="GO" id="GO:0032259">
    <property type="term" value="P:methylation"/>
    <property type="evidence" value="ECO:0007669"/>
    <property type="project" value="UniProtKB-KW"/>
</dbReference>
<dbReference type="InterPro" id="IPR013216">
    <property type="entry name" value="Methyltransf_11"/>
</dbReference>
<accession>A0A1S1RI50</accession>
<keyword evidence="4" id="KW-1185">Reference proteome</keyword>
<evidence type="ECO:0000259" key="2">
    <source>
        <dbReference type="Pfam" id="PF08241"/>
    </source>
</evidence>
<dbReference type="RefSeq" id="WP_071059756.1">
    <property type="nucleotide sequence ID" value="NZ_JBFLUH010000033.1"/>
</dbReference>
<dbReference type="PANTHER" id="PTHR42912:SF93">
    <property type="entry name" value="N6-ADENOSINE-METHYLTRANSFERASE TMT1A"/>
    <property type="match status" value="1"/>
</dbReference>
<feature type="compositionally biased region" description="Basic and acidic residues" evidence="1">
    <location>
        <begin position="9"/>
        <end position="21"/>
    </location>
</feature>
<dbReference type="CDD" id="cd02440">
    <property type="entry name" value="AdoMet_MTases"/>
    <property type="match status" value="1"/>
</dbReference>
<dbReference type="PANTHER" id="PTHR42912">
    <property type="entry name" value="METHYLTRANSFERASE"/>
    <property type="match status" value="1"/>
</dbReference>
<proteinExistence type="predicted"/>
<evidence type="ECO:0000313" key="4">
    <source>
        <dbReference type="Proteomes" id="UP000179769"/>
    </source>
</evidence>
<name>A0A1S1RI50_9ACTN</name>
<sequence>MPESVNFDRMADRYDETRGGAERGRTVAAALAPHLLGETPPERARLLEIGVGTGLVSAAFVELGWSVAGVDLSERMLARAAGRLPGRILRADATAIPLRSGTVDACAAVHVLHLVGDQPAVLAEVVRVLRPGGRFGFVGAGAPDGSDISEIIQAMQATLADGASRRDAPDTVTRLAEQAGLRLVADLTLTGAGRPSTPLEAARQIELRTWSTFWDVPASKWSTIVEPALDALRGLPNPAEARPARIRTPCLIFESQSPGTPARAR</sequence>
<keyword evidence="3" id="KW-0808">Transferase</keyword>
<dbReference type="InterPro" id="IPR050508">
    <property type="entry name" value="Methyltransf_Superfamily"/>
</dbReference>
<comment type="caution">
    <text evidence="3">The sequence shown here is derived from an EMBL/GenBank/DDBJ whole genome shotgun (WGS) entry which is preliminary data.</text>
</comment>
<evidence type="ECO:0000256" key="1">
    <source>
        <dbReference type="SAM" id="MobiDB-lite"/>
    </source>
</evidence>
<evidence type="ECO:0000313" key="3">
    <source>
        <dbReference type="EMBL" id="OHV45065.1"/>
    </source>
</evidence>